<dbReference type="AlphaFoldDB" id="A0A978V5K2"/>
<comment type="caution">
    <text evidence="3">The sequence shown here is derived from an EMBL/GenBank/DDBJ whole genome shotgun (WGS) entry which is preliminary data.</text>
</comment>
<evidence type="ECO:0000313" key="3">
    <source>
        <dbReference type="EMBL" id="KAH7522635.1"/>
    </source>
</evidence>
<organism evidence="3 4">
    <name type="scientific">Ziziphus jujuba var. spinosa</name>
    <dbReference type="NCBI Taxonomy" id="714518"/>
    <lineage>
        <taxon>Eukaryota</taxon>
        <taxon>Viridiplantae</taxon>
        <taxon>Streptophyta</taxon>
        <taxon>Embryophyta</taxon>
        <taxon>Tracheophyta</taxon>
        <taxon>Spermatophyta</taxon>
        <taxon>Magnoliopsida</taxon>
        <taxon>eudicotyledons</taxon>
        <taxon>Gunneridae</taxon>
        <taxon>Pentapetalae</taxon>
        <taxon>rosids</taxon>
        <taxon>fabids</taxon>
        <taxon>Rosales</taxon>
        <taxon>Rhamnaceae</taxon>
        <taxon>Paliureae</taxon>
        <taxon>Ziziphus</taxon>
    </lineage>
</organism>
<dbReference type="PANTHER" id="PTHR32246:SF17">
    <property type="entry name" value="BON1-ASSOCIATED PROTEIN 2"/>
    <property type="match status" value="1"/>
</dbReference>
<evidence type="ECO:0000313" key="2">
    <source>
        <dbReference type="EMBL" id="KAH7522628.1"/>
    </source>
</evidence>
<dbReference type="InterPro" id="IPR044750">
    <property type="entry name" value="C2_SRC2/BAP"/>
</dbReference>
<dbReference type="InterPro" id="IPR035892">
    <property type="entry name" value="C2_domain_sf"/>
</dbReference>
<sequence>MAASTSRTIEVTVLSGEDLRMDRKPIKKNSFVVVRTENGDFRSTETDKEGSSFPTWKEKLVLDLPAHARTLTLEVHCKTSSGSKVVGTAMVPVSDFVGGYVPESYLHFLSYRLRDRRGEKNGIINISVRMKVHGGGEYGCSSSCSAAAAASETIGVPVGETGFGGGFVTGVPVWLEAGSNSIVAAVLSDIVKRNNIASTVDCKKVVGGCDKFKDSPLWPLSKPSTTGINETARKKSMDMVKKRLKDFNRGRRNIF</sequence>
<dbReference type="CDD" id="cd04051">
    <property type="entry name" value="C2_SRC2_like"/>
    <property type="match status" value="1"/>
</dbReference>
<dbReference type="Proteomes" id="UP000813462">
    <property type="component" value="Unassembled WGS sequence"/>
</dbReference>
<evidence type="ECO:0000313" key="4">
    <source>
        <dbReference type="Proteomes" id="UP000813462"/>
    </source>
</evidence>
<gene>
    <name evidence="2" type="ORF">FEM48_Zijuj07G0159000</name>
    <name evidence="3" type="ORF">FEM48_Zijuj07G0159700</name>
</gene>
<dbReference type="PROSITE" id="PS50004">
    <property type="entry name" value="C2"/>
    <property type="match status" value="1"/>
</dbReference>
<dbReference type="PANTHER" id="PTHR32246">
    <property type="entry name" value="INGRESSION PROTEIN FIC1"/>
    <property type="match status" value="1"/>
</dbReference>
<proteinExistence type="predicted"/>
<dbReference type="EMBL" id="JAEACU010000007">
    <property type="protein sequence ID" value="KAH7522635.1"/>
    <property type="molecule type" value="Genomic_DNA"/>
</dbReference>
<accession>A0A978V5K2</accession>
<dbReference type="SMART" id="SM00239">
    <property type="entry name" value="C2"/>
    <property type="match status" value="1"/>
</dbReference>
<dbReference type="Pfam" id="PF00168">
    <property type="entry name" value="C2"/>
    <property type="match status" value="1"/>
</dbReference>
<feature type="domain" description="C2" evidence="1">
    <location>
        <begin position="1"/>
        <end position="108"/>
    </location>
</feature>
<dbReference type="SUPFAM" id="SSF49562">
    <property type="entry name" value="C2 domain (Calcium/lipid-binding domain, CaLB)"/>
    <property type="match status" value="1"/>
</dbReference>
<dbReference type="Gene3D" id="2.60.40.150">
    <property type="entry name" value="C2 domain"/>
    <property type="match status" value="1"/>
</dbReference>
<dbReference type="EMBL" id="JAEACU010000007">
    <property type="protein sequence ID" value="KAH7522628.1"/>
    <property type="molecule type" value="Genomic_DNA"/>
</dbReference>
<evidence type="ECO:0000259" key="1">
    <source>
        <dbReference type="PROSITE" id="PS50004"/>
    </source>
</evidence>
<name>A0A978V5K2_ZIZJJ</name>
<protein>
    <recommendedName>
        <fullName evidence="1">C2 domain-containing protein</fullName>
    </recommendedName>
</protein>
<reference evidence="3" key="1">
    <citation type="journal article" date="2021" name="Front. Plant Sci.">
        <title>Chromosome-Scale Genome Assembly for Chinese Sour Jujube and Insights Into Its Genome Evolution and Domestication Signature.</title>
        <authorList>
            <person name="Shen L.-Y."/>
            <person name="Luo H."/>
            <person name="Wang X.-L."/>
            <person name="Wang X.-M."/>
            <person name="Qiu X.-J."/>
            <person name="Liu H."/>
            <person name="Zhou S.-S."/>
            <person name="Jia K.-H."/>
            <person name="Nie S."/>
            <person name="Bao Y.-T."/>
            <person name="Zhang R.-G."/>
            <person name="Yun Q.-Z."/>
            <person name="Chai Y.-H."/>
            <person name="Lu J.-Y."/>
            <person name="Li Y."/>
            <person name="Zhao S.-W."/>
            <person name="Mao J.-F."/>
            <person name="Jia S.-G."/>
            <person name="Mao Y.-M."/>
        </authorList>
    </citation>
    <scope>NUCLEOTIDE SEQUENCE</scope>
    <source>
        <strain evidence="3">AT0</strain>
        <tissue evidence="3">Leaf</tissue>
    </source>
</reference>
<dbReference type="InterPro" id="IPR000008">
    <property type="entry name" value="C2_dom"/>
</dbReference>
<dbReference type="GO" id="GO:0006952">
    <property type="term" value="P:defense response"/>
    <property type="evidence" value="ECO:0007669"/>
    <property type="project" value="InterPro"/>
</dbReference>